<reference evidence="7" key="1">
    <citation type="submission" date="2018-06" db="EMBL/GenBank/DDBJ databases">
        <authorList>
            <person name="Zhirakovskaya E."/>
        </authorList>
    </citation>
    <scope>NUCLEOTIDE SEQUENCE</scope>
</reference>
<name>A0A3B0X0Y5_9ZZZZ</name>
<protein>
    <submittedName>
        <fullName evidence="7">Glycosyl transferase, family 2</fullName>
    </submittedName>
</protein>
<keyword evidence="5" id="KW-0472">Membrane</keyword>
<evidence type="ECO:0000256" key="3">
    <source>
        <dbReference type="ARBA" id="ARBA00022676"/>
    </source>
</evidence>
<dbReference type="AlphaFoldDB" id="A0A3B0X0Y5"/>
<dbReference type="GO" id="GO:0016757">
    <property type="term" value="F:glycosyltransferase activity"/>
    <property type="evidence" value="ECO:0007669"/>
    <property type="project" value="UniProtKB-KW"/>
</dbReference>
<dbReference type="GO" id="GO:0005886">
    <property type="term" value="C:plasma membrane"/>
    <property type="evidence" value="ECO:0007669"/>
    <property type="project" value="UniProtKB-SubCell"/>
</dbReference>
<evidence type="ECO:0000256" key="2">
    <source>
        <dbReference type="ARBA" id="ARBA00022475"/>
    </source>
</evidence>
<dbReference type="Pfam" id="PF00535">
    <property type="entry name" value="Glycos_transf_2"/>
    <property type="match status" value="1"/>
</dbReference>
<dbReference type="NCBIfam" id="TIGR04283">
    <property type="entry name" value="glyco_like_mftF"/>
    <property type="match status" value="1"/>
</dbReference>
<feature type="domain" description="Glycosyltransferase 2-like" evidence="6">
    <location>
        <begin position="3"/>
        <end position="121"/>
    </location>
</feature>
<dbReference type="InterPro" id="IPR029044">
    <property type="entry name" value="Nucleotide-diphossugar_trans"/>
</dbReference>
<keyword evidence="2" id="KW-1003">Cell membrane</keyword>
<keyword evidence="4 7" id="KW-0808">Transferase</keyword>
<evidence type="ECO:0000256" key="1">
    <source>
        <dbReference type="ARBA" id="ARBA00004236"/>
    </source>
</evidence>
<gene>
    <name evidence="7" type="ORF">MNBD_GAMMA05-1741</name>
</gene>
<sequence length="221" mass="25115">MISIIIPVLNEEKKLPDLLNHLQTFREQGHELIIVDGGSNDNSLMLAQVSTDNVIVSKKGRAIQMNSGASVAKGEVLLFLHSDTFLPETALNTITDIVQDSFWGRFDVRLSSNKFIFRIIESFINIRSRLTSINTGDQAIFIETRLFNAVGGFPEIALMEDVAISKKLKNIILPICLQQKVITSSRRWENRGVISTVLLMWKLRLYYFFGVSPDRLNQLYR</sequence>
<dbReference type="PANTHER" id="PTHR43646">
    <property type="entry name" value="GLYCOSYLTRANSFERASE"/>
    <property type="match status" value="1"/>
</dbReference>
<dbReference type="InterPro" id="IPR001173">
    <property type="entry name" value="Glyco_trans_2-like"/>
</dbReference>
<evidence type="ECO:0000313" key="7">
    <source>
        <dbReference type="EMBL" id="VAW55209.1"/>
    </source>
</evidence>
<evidence type="ECO:0000256" key="4">
    <source>
        <dbReference type="ARBA" id="ARBA00022679"/>
    </source>
</evidence>
<dbReference type="Gene3D" id="3.90.550.10">
    <property type="entry name" value="Spore Coat Polysaccharide Biosynthesis Protein SpsA, Chain A"/>
    <property type="match status" value="1"/>
</dbReference>
<dbReference type="CDD" id="cd02522">
    <property type="entry name" value="GT_2_like_a"/>
    <property type="match status" value="1"/>
</dbReference>
<dbReference type="SUPFAM" id="SSF53448">
    <property type="entry name" value="Nucleotide-diphospho-sugar transferases"/>
    <property type="match status" value="1"/>
</dbReference>
<proteinExistence type="predicted"/>
<accession>A0A3B0X0Y5</accession>
<dbReference type="PANTHER" id="PTHR43646:SF2">
    <property type="entry name" value="GLYCOSYLTRANSFERASE 2-LIKE DOMAIN-CONTAINING PROTEIN"/>
    <property type="match status" value="1"/>
</dbReference>
<keyword evidence="3" id="KW-0328">Glycosyltransferase</keyword>
<organism evidence="7">
    <name type="scientific">hydrothermal vent metagenome</name>
    <dbReference type="NCBI Taxonomy" id="652676"/>
    <lineage>
        <taxon>unclassified sequences</taxon>
        <taxon>metagenomes</taxon>
        <taxon>ecological metagenomes</taxon>
    </lineage>
</organism>
<evidence type="ECO:0000256" key="5">
    <source>
        <dbReference type="ARBA" id="ARBA00023136"/>
    </source>
</evidence>
<comment type="subcellular location">
    <subcellularLocation>
        <location evidence="1">Cell membrane</location>
    </subcellularLocation>
</comment>
<dbReference type="EMBL" id="UOFE01000047">
    <property type="protein sequence ID" value="VAW55209.1"/>
    <property type="molecule type" value="Genomic_DNA"/>
</dbReference>
<evidence type="ECO:0000259" key="6">
    <source>
        <dbReference type="Pfam" id="PF00535"/>
    </source>
</evidence>
<dbReference type="InterPro" id="IPR026461">
    <property type="entry name" value="Trfase_2_rSAM/seldom_assoc"/>
</dbReference>